<dbReference type="AlphaFoldDB" id="A0A1L9UV85"/>
<dbReference type="RefSeq" id="XP_067482885.1">
    <property type="nucleotide sequence ID" value="XM_067623834.1"/>
</dbReference>
<proteinExistence type="predicted"/>
<dbReference type="EMBL" id="KV878680">
    <property type="protein sequence ID" value="OJJ75638.1"/>
    <property type="molecule type" value="Genomic_DNA"/>
</dbReference>
<evidence type="ECO:0000313" key="3">
    <source>
        <dbReference type="Proteomes" id="UP000184499"/>
    </source>
</evidence>
<organism evidence="2 3">
    <name type="scientific">Aspergillus brasiliensis (strain CBS 101740 / IMI 381727 / IBT 21946)</name>
    <dbReference type="NCBI Taxonomy" id="767769"/>
    <lineage>
        <taxon>Eukaryota</taxon>
        <taxon>Fungi</taxon>
        <taxon>Dikarya</taxon>
        <taxon>Ascomycota</taxon>
        <taxon>Pezizomycotina</taxon>
        <taxon>Eurotiomycetes</taxon>
        <taxon>Eurotiomycetidae</taxon>
        <taxon>Eurotiales</taxon>
        <taxon>Aspergillaceae</taxon>
        <taxon>Aspergillus</taxon>
        <taxon>Aspergillus subgen. Circumdati</taxon>
    </lineage>
</organism>
<reference evidence="3" key="1">
    <citation type="journal article" date="2017" name="Genome Biol.">
        <title>Comparative genomics reveals high biological diversity and specific adaptations in the industrially and medically important fungal genus Aspergillus.</title>
        <authorList>
            <person name="de Vries R.P."/>
            <person name="Riley R."/>
            <person name="Wiebenga A."/>
            <person name="Aguilar-Osorio G."/>
            <person name="Amillis S."/>
            <person name="Uchima C.A."/>
            <person name="Anderluh G."/>
            <person name="Asadollahi M."/>
            <person name="Askin M."/>
            <person name="Barry K."/>
            <person name="Battaglia E."/>
            <person name="Bayram O."/>
            <person name="Benocci T."/>
            <person name="Braus-Stromeyer S.A."/>
            <person name="Caldana C."/>
            <person name="Canovas D."/>
            <person name="Cerqueira G.C."/>
            <person name="Chen F."/>
            <person name="Chen W."/>
            <person name="Choi C."/>
            <person name="Clum A."/>
            <person name="Dos Santos R.A."/>
            <person name="Damasio A.R."/>
            <person name="Diallinas G."/>
            <person name="Emri T."/>
            <person name="Fekete E."/>
            <person name="Flipphi M."/>
            <person name="Freyberg S."/>
            <person name="Gallo A."/>
            <person name="Gournas C."/>
            <person name="Habgood R."/>
            <person name="Hainaut M."/>
            <person name="Harispe M.L."/>
            <person name="Henrissat B."/>
            <person name="Hilden K.S."/>
            <person name="Hope R."/>
            <person name="Hossain A."/>
            <person name="Karabika E."/>
            <person name="Karaffa L."/>
            <person name="Karanyi Z."/>
            <person name="Krasevec N."/>
            <person name="Kuo A."/>
            <person name="Kusch H."/>
            <person name="LaButti K."/>
            <person name="Lagendijk E.L."/>
            <person name="Lapidus A."/>
            <person name="Levasseur A."/>
            <person name="Lindquist E."/>
            <person name="Lipzen A."/>
            <person name="Logrieco A.F."/>
            <person name="MacCabe A."/>
            <person name="Maekelae M.R."/>
            <person name="Malavazi I."/>
            <person name="Melin P."/>
            <person name="Meyer V."/>
            <person name="Mielnichuk N."/>
            <person name="Miskei M."/>
            <person name="Molnar A.P."/>
            <person name="Mule G."/>
            <person name="Ngan C.Y."/>
            <person name="Orejas M."/>
            <person name="Orosz E."/>
            <person name="Ouedraogo J.P."/>
            <person name="Overkamp K.M."/>
            <person name="Park H.-S."/>
            <person name="Perrone G."/>
            <person name="Piumi F."/>
            <person name="Punt P.J."/>
            <person name="Ram A.F."/>
            <person name="Ramon A."/>
            <person name="Rauscher S."/>
            <person name="Record E."/>
            <person name="Riano-Pachon D.M."/>
            <person name="Robert V."/>
            <person name="Roehrig J."/>
            <person name="Ruller R."/>
            <person name="Salamov A."/>
            <person name="Salih N.S."/>
            <person name="Samson R.A."/>
            <person name="Sandor E."/>
            <person name="Sanguinetti M."/>
            <person name="Schuetze T."/>
            <person name="Sepcic K."/>
            <person name="Shelest E."/>
            <person name="Sherlock G."/>
            <person name="Sophianopoulou V."/>
            <person name="Squina F.M."/>
            <person name="Sun H."/>
            <person name="Susca A."/>
            <person name="Todd R.B."/>
            <person name="Tsang A."/>
            <person name="Unkles S.E."/>
            <person name="van de Wiele N."/>
            <person name="van Rossen-Uffink D."/>
            <person name="Oliveira J.V."/>
            <person name="Vesth T.C."/>
            <person name="Visser J."/>
            <person name="Yu J.-H."/>
            <person name="Zhou M."/>
            <person name="Andersen M.R."/>
            <person name="Archer D.B."/>
            <person name="Baker S.E."/>
            <person name="Benoit I."/>
            <person name="Brakhage A.A."/>
            <person name="Braus G.H."/>
            <person name="Fischer R."/>
            <person name="Frisvad J.C."/>
            <person name="Goldman G.H."/>
            <person name="Houbraken J."/>
            <person name="Oakley B."/>
            <person name="Pocsi I."/>
            <person name="Scazzocchio C."/>
            <person name="Seiboth B."/>
            <person name="vanKuyk P.A."/>
            <person name="Wortman J."/>
            <person name="Dyer P.S."/>
            <person name="Grigoriev I.V."/>
        </authorList>
    </citation>
    <scope>NUCLEOTIDE SEQUENCE [LARGE SCALE GENOMIC DNA]</scope>
    <source>
        <strain evidence="3">CBS 101740 / IMI 381727 / IBT 21946</strain>
    </source>
</reference>
<gene>
    <name evidence="2" type="ORF">ASPBRDRAFT_37926</name>
</gene>
<keyword evidence="1" id="KW-0812">Transmembrane</keyword>
<protein>
    <submittedName>
        <fullName evidence="2">Uncharacterized protein</fullName>
    </submittedName>
</protein>
<name>A0A1L9UV85_ASPBC</name>
<evidence type="ECO:0000256" key="1">
    <source>
        <dbReference type="SAM" id="Phobius"/>
    </source>
</evidence>
<keyword evidence="3" id="KW-1185">Reference proteome</keyword>
<keyword evidence="1" id="KW-1133">Transmembrane helix</keyword>
<feature type="transmembrane region" description="Helical" evidence="1">
    <location>
        <begin position="12"/>
        <end position="32"/>
    </location>
</feature>
<dbReference type="Proteomes" id="UP000184499">
    <property type="component" value="Unassembled WGS sequence"/>
</dbReference>
<dbReference type="GeneID" id="93576322"/>
<sequence>MRSHDSYFIIPPPFPAVLWFLLVGRALAWYFVYEGEGYMIFGEDGKAKEKDHTY</sequence>
<dbReference type="VEuPathDB" id="FungiDB:ASPBRDRAFT_37926"/>
<evidence type="ECO:0000313" key="2">
    <source>
        <dbReference type="EMBL" id="OJJ75638.1"/>
    </source>
</evidence>
<accession>A0A1L9UV85</accession>
<keyword evidence="1" id="KW-0472">Membrane</keyword>